<reference evidence="1" key="1">
    <citation type="journal article" date="2019" name="bioRxiv">
        <title>The Genome of the Zebra Mussel, Dreissena polymorpha: A Resource for Invasive Species Research.</title>
        <authorList>
            <person name="McCartney M.A."/>
            <person name="Auch B."/>
            <person name="Kono T."/>
            <person name="Mallez S."/>
            <person name="Zhang Y."/>
            <person name="Obille A."/>
            <person name="Becker A."/>
            <person name="Abrahante J.E."/>
            <person name="Garbe J."/>
            <person name="Badalamenti J.P."/>
            <person name="Herman A."/>
            <person name="Mangelson H."/>
            <person name="Liachko I."/>
            <person name="Sullivan S."/>
            <person name="Sone E.D."/>
            <person name="Koren S."/>
            <person name="Silverstein K.A.T."/>
            <person name="Beckman K.B."/>
            <person name="Gohl D.M."/>
        </authorList>
    </citation>
    <scope>NUCLEOTIDE SEQUENCE</scope>
    <source>
        <strain evidence="1">Duluth1</strain>
        <tissue evidence="1">Whole animal</tissue>
    </source>
</reference>
<comment type="caution">
    <text evidence="1">The sequence shown here is derived from an EMBL/GenBank/DDBJ whole genome shotgun (WGS) entry which is preliminary data.</text>
</comment>
<evidence type="ECO:0000313" key="1">
    <source>
        <dbReference type="EMBL" id="KAH3872193.1"/>
    </source>
</evidence>
<gene>
    <name evidence="1" type="ORF">DPMN_035408</name>
</gene>
<keyword evidence="2" id="KW-1185">Reference proteome</keyword>
<proteinExistence type="predicted"/>
<protein>
    <submittedName>
        <fullName evidence="1">Uncharacterized protein</fullName>
    </submittedName>
</protein>
<sequence length="52" mass="5797">MMNCKLSYLTVPRPIPQHLTTPWAQHNTPCHLHSSLLTVREALSAVLPDCSS</sequence>
<evidence type="ECO:0000313" key="2">
    <source>
        <dbReference type="Proteomes" id="UP000828390"/>
    </source>
</evidence>
<dbReference type="AlphaFoldDB" id="A0A9D4M948"/>
<accession>A0A9D4M948</accession>
<dbReference type="Proteomes" id="UP000828390">
    <property type="component" value="Unassembled WGS sequence"/>
</dbReference>
<organism evidence="1 2">
    <name type="scientific">Dreissena polymorpha</name>
    <name type="common">Zebra mussel</name>
    <name type="synonym">Mytilus polymorpha</name>
    <dbReference type="NCBI Taxonomy" id="45954"/>
    <lineage>
        <taxon>Eukaryota</taxon>
        <taxon>Metazoa</taxon>
        <taxon>Spiralia</taxon>
        <taxon>Lophotrochozoa</taxon>
        <taxon>Mollusca</taxon>
        <taxon>Bivalvia</taxon>
        <taxon>Autobranchia</taxon>
        <taxon>Heteroconchia</taxon>
        <taxon>Euheterodonta</taxon>
        <taxon>Imparidentia</taxon>
        <taxon>Neoheterodontei</taxon>
        <taxon>Myida</taxon>
        <taxon>Dreissenoidea</taxon>
        <taxon>Dreissenidae</taxon>
        <taxon>Dreissena</taxon>
    </lineage>
</organism>
<reference evidence="1" key="2">
    <citation type="submission" date="2020-11" db="EMBL/GenBank/DDBJ databases">
        <authorList>
            <person name="McCartney M.A."/>
            <person name="Auch B."/>
            <person name="Kono T."/>
            <person name="Mallez S."/>
            <person name="Becker A."/>
            <person name="Gohl D.M."/>
            <person name="Silverstein K.A.T."/>
            <person name="Koren S."/>
            <person name="Bechman K.B."/>
            <person name="Herman A."/>
            <person name="Abrahante J.E."/>
            <person name="Garbe J."/>
        </authorList>
    </citation>
    <scope>NUCLEOTIDE SEQUENCE</scope>
    <source>
        <strain evidence="1">Duluth1</strain>
        <tissue evidence="1">Whole animal</tissue>
    </source>
</reference>
<name>A0A9D4M948_DREPO</name>
<dbReference type="EMBL" id="JAIWYP010000002">
    <property type="protein sequence ID" value="KAH3872193.1"/>
    <property type="molecule type" value="Genomic_DNA"/>
</dbReference>